<protein>
    <submittedName>
        <fullName evidence="2">Cyclodeaminase/cyclohydrolase family protein</fullName>
    </submittedName>
</protein>
<sequence>MDYKNILDLMLDENDFTVGGGCASALAGAMATGLIGMVANLSKGKDYGYEDEKYDEIIKELNEMKAKFLEGTVNDNKAYLLIVKAYKLPKSTDEEKAKRKEAIQNAGIEAANVPLSNALLNKRTYDIGRDLLEKSNPAAVTDLQAGIDLAKVGIDAGRANVLANIPLIKDEKVVEDLKKQIDSLD</sequence>
<dbReference type="InterPro" id="IPR036178">
    <property type="entry name" value="Formintransfe-cycloase-like_sf"/>
</dbReference>
<dbReference type="Gene3D" id="1.20.120.680">
    <property type="entry name" value="Formiminotetrahydrofolate cyclodeaminase monomer, up-and-down helical bundle"/>
    <property type="match status" value="1"/>
</dbReference>
<dbReference type="RefSeq" id="WP_278637102.1">
    <property type="nucleotide sequence ID" value="NZ_JAGZZP010000003.1"/>
</dbReference>
<name>A0A943SPU4_9FIRM</name>
<organism evidence="2 3">
    <name type="scientific">Peptoniphilus harei</name>
    <dbReference type="NCBI Taxonomy" id="54005"/>
    <lineage>
        <taxon>Bacteria</taxon>
        <taxon>Bacillati</taxon>
        <taxon>Bacillota</taxon>
        <taxon>Tissierellia</taxon>
        <taxon>Tissierellales</taxon>
        <taxon>Peptoniphilaceae</taxon>
        <taxon>Peptoniphilus</taxon>
    </lineage>
</organism>
<dbReference type="SUPFAM" id="SSF101262">
    <property type="entry name" value="Methenyltetrahydrofolate cyclohydrolase-like"/>
    <property type="match status" value="1"/>
</dbReference>
<evidence type="ECO:0000313" key="3">
    <source>
        <dbReference type="Proteomes" id="UP000748991"/>
    </source>
</evidence>
<evidence type="ECO:0000313" key="2">
    <source>
        <dbReference type="EMBL" id="MBS6534687.1"/>
    </source>
</evidence>
<reference evidence="2" key="1">
    <citation type="submission" date="2021-02" db="EMBL/GenBank/DDBJ databases">
        <title>Infant gut strain persistence is associated with maternal origin, phylogeny, and functional potential including surface adhesion and iron acquisition.</title>
        <authorList>
            <person name="Lou Y.C."/>
        </authorList>
    </citation>
    <scope>NUCLEOTIDE SEQUENCE</scope>
    <source>
        <strain evidence="2">L3_060_052G1_dasL3_060_052G1_concoct_1</strain>
    </source>
</reference>
<dbReference type="Pfam" id="PF04961">
    <property type="entry name" value="FTCD_C"/>
    <property type="match status" value="1"/>
</dbReference>
<feature type="domain" description="Cyclodeaminase/cyclohydrolase" evidence="1">
    <location>
        <begin position="12"/>
        <end position="182"/>
    </location>
</feature>
<dbReference type="GO" id="GO:0003824">
    <property type="term" value="F:catalytic activity"/>
    <property type="evidence" value="ECO:0007669"/>
    <property type="project" value="InterPro"/>
</dbReference>
<gene>
    <name evidence="2" type="ORF">KH327_02535</name>
</gene>
<dbReference type="InterPro" id="IPR007044">
    <property type="entry name" value="Cyclodeamin/CycHdrlase"/>
</dbReference>
<dbReference type="Proteomes" id="UP000748991">
    <property type="component" value="Unassembled WGS sequence"/>
</dbReference>
<dbReference type="AlphaFoldDB" id="A0A943SPU4"/>
<accession>A0A943SPU4</accession>
<proteinExistence type="predicted"/>
<evidence type="ECO:0000259" key="1">
    <source>
        <dbReference type="Pfam" id="PF04961"/>
    </source>
</evidence>
<comment type="caution">
    <text evidence="2">The sequence shown here is derived from an EMBL/GenBank/DDBJ whole genome shotgun (WGS) entry which is preliminary data.</text>
</comment>
<dbReference type="EMBL" id="JAGZZP010000003">
    <property type="protein sequence ID" value="MBS6534687.1"/>
    <property type="molecule type" value="Genomic_DNA"/>
</dbReference>